<dbReference type="PANTHER" id="PTHR45881">
    <property type="entry name" value="CHECKPOINT SUPPRESSOR 1-LIKE, ISOFORM A-RELATED"/>
    <property type="match status" value="1"/>
</dbReference>
<protein>
    <recommendedName>
        <fullName evidence="12">Fork-head domain-containing protein</fullName>
    </recommendedName>
</protein>
<feature type="domain" description="FHA" evidence="8">
    <location>
        <begin position="133"/>
        <end position="205"/>
    </location>
</feature>
<dbReference type="EMBL" id="ML996714">
    <property type="protein sequence ID" value="KAF2395537.1"/>
    <property type="molecule type" value="Genomic_DNA"/>
</dbReference>
<dbReference type="InterPro" id="IPR036388">
    <property type="entry name" value="WH-like_DNA-bd_sf"/>
</dbReference>
<organism evidence="10 11">
    <name type="scientific">Trichodelitschia bisporula</name>
    <dbReference type="NCBI Taxonomy" id="703511"/>
    <lineage>
        <taxon>Eukaryota</taxon>
        <taxon>Fungi</taxon>
        <taxon>Dikarya</taxon>
        <taxon>Ascomycota</taxon>
        <taxon>Pezizomycotina</taxon>
        <taxon>Dothideomycetes</taxon>
        <taxon>Dothideomycetes incertae sedis</taxon>
        <taxon>Phaeotrichales</taxon>
        <taxon>Phaeotrichaceae</taxon>
        <taxon>Trichodelitschia</taxon>
    </lineage>
</organism>
<dbReference type="GO" id="GO:0000978">
    <property type="term" value="F:RNA polymerase II cis-regulatory region sequence-specific DNA binding"/>
    <property type="evidence" value="ECO:0007669"/>
    <property type="project" value="TreeGrafter"/>
</dbReference>
<dbReference type="SUPFAM" id="SSF49879">
    <property type="entry name" value="SMAD/FHA domain"/>
    <property type="match status" value="1"/>
</dbReference>
<dbReference type="InterPro" id="IPR001766">
    <property type="entry name" value="Fork_head_dom"/>
</dbReference>
<dbReference type="GO" id="GO:0005634">
    <property type="term" value="C:nucleus"/>
    <property type="evidence" value="ECO:0007669"/>
    <property type="project" value="UniProtKB-SubCell"/>
</dbReference>
<feature type="DNA-binding region" description="Fork-head" evidence="6">
    <location>
        <begin position="354"/>
        <end position="448"/>
    </location>
</feature>
<dbReference type="PROSITE" id="PS50039">
    <property type="entry name" value="FORK_HEAD_3"/>
    <property type="match status" value="1"/>
</dbReference>
<evidence type="ECO:0000256" key="7">
    <source>
        <dbReference type="SAM" id="MobiDB-lite"/>
    </source>
</evidence>
<dbReference type="InterPro" id="IPR030456">
    <property type="entry name" value="TF_fork_head_CS_2"/>
</dbReference>
<dbReference type="SUPFAM" id="SSF46785">
    <property type="entry name" value="Winged helix' DNA-binding domain"/>
    <property type="match status" value="1"/>
</dbReference>
<sequence length="817" mass="87498">MPPAGRRRARKEPQQLPDEVGTPEATSTPSRKRRKVNGSDAPPSTLAASTPSALKAERAGSESDATIEHALDGDTDTEQADSLVDDVIRHLRCAQYDINAAVDYDNNVVQSSATAFAKIAGRSWTFYVVRMVVIIGRPSNKAKHESPASGGRARPPVNDFTVDIDLGPDQQISRHHAEIAFDPECGEWFIVVNGRNGLMLDDTRLERGQKAFLHSGNVITILGTQMMFLLPNTTPNIHPEVKKQAFIDEEEESEEETKDDVVKTPRTAPRGGRGRGGSVHGSQTRQNPSGSRTVHHSFATLPASSSQQPGTPTLGRPREQPQPRSRPSPAYSRGLLLESTEDIDYSADSSKDIKPPHSYAQMIGQAILSMPEEKATLAKIYEFIREKYAYFRHNGGGWQNSIRHNLSLSKHFEKIPRRTDEPGKGMKWQIVAEHRDEYMKKNFLDARTAPALVSSGPNSPATLAGPAAQTARLMNVLADDSPRPLKHSRSVTPPRAAFPQPNESFTPDRGPRPPTIRTDNLAVPNGAGSGASDAYTPTYDRSRLSAAAPSGFTAINSAAPPTSPPSWGGAQTASSYEPTDSSLFTPLVARQRPILAGGVQSTVKAPSWYAQELFSSPAPFWKYVENMGSTPARPGMRGLDDESPAKRRVVQRLDIGSDEEADVKMADTEGDGDGDDGREGTAPAPSSPLVRAQAAAGGSSTADASPSRTVSRPVSRHVAEDVKPVSISAAAAAAAAAAGGKKIGLTGGMEMASLFPRAAQGGPVQGRLGGLGAFDVRRGKQEEEDDEDEGGGIDLAKGFQAIGSFHRSIQAAYPMSR</sequence>
<feature type="region of interest" description="Disordered" evidence="7">
    <location>
        <begin position="652"/>
        <end position="717"/>
    </location>
</feature>
<keyword evidence="2" id="KW-0805">Transcription regulation</keyword>
<dbReference type="FunFam" id="1.10.10.10:FF:000135">
    <property type="entry name" value="forkhead box protein G1"/>
    <property type="match status" value="1"/>
</dbReference>
<feature type="region of interest" description="Disordered" evidence="7">
    <location>
        <begin position="246"/>
        <end position="332"/>
    </location>
</feature>
<keyword evidence="4" id="KW-0804">Transcription</keyword>
<evidence type="ECO:0000313" key="10">
    <source>
        <dbReference type="EMBL" id="KAF2395537.1"/>
    </source>
</evidence>
<feature type="region of interest" description="Disordered" evidence="7">
    <location>
        <begin position="555"/>
        <end position="578"/>
    </location>
</feature>
<feature type="region of interest" description="Disordered" evidence="7">
    <location>
        <begin position="1"/>
        <end position="64"/>
    </location>
</feature>
<dbReference type="Gene3D" id="1.10.10.10">
    <property type="entry name" value="Winged helix-like DNA-binding domain superfamily/Winged helix DNA-binding domain"/>
    <property type="match status" value="1"/>
</dbReference>
<gene>
    <name evidence="10" type="ORF">EJ06DRAFT_269795</name>
</gene>
<evidence type="ECO:0000313" key="11">
    <source>
        <dbReference type="Proteomes" id="UP000799640"/>
    </source>
</evidence>
<dbReference type="OrthoDB" id="5954824at2759"/>
<feature type="compositionally biased region" description="Polar residues" evidence="7">
    <location>
        <begin position="280"/>
        <end position="292"/>
    </location>
</feature>
<evidence type="ECO:0000256" key="6">
    <source>
        <dbReference type="PROSITE-ProRule" id="PRU00089"/>
    </source>
</evidence>
<comment type="subcellular location">
    <subcellularLocation>
        <location evidence="1 6">Nucleus</location>
    </subcellularLocation>
</comment>
<feature type="compositionally biased region" description="Basic and acidic residues" evidence="7">
    <location>
        <begin position="55"/>
        <end position="64"/>
    </location>
</feature>
<dbReference type="InterPro" id="IPR018122">
    <property type="entry name" value="TF_fork_head_CS_1"/>
</dbReference>
<feature type="compositionally biased region" description="Polar residues" evidence="7">
    <location>
        <begin position="569"/>
        <end position="578"/>
    </location>
</feature>
<dbReference type="PROSITE" id="PS00657">
    <property type="entry name" value="FORK_HEAD_1"/>
    <property type="match status" value="1"/>
</dbReference>
<dbReference type="PANTHER" id="PTHR45881:SF1">
    <property type="entry name" value="FORK HEAD PROTEIN HOMOLOG 2"/>
    <property type="match status" value="1"/>
</dbReference>
<dbReference type="GO" id="GO:0000981">
    <property type="term" value="F:DNA-binding transcription factor activity, RNA polymerase II-specific"/>
    <property type="evidence" value="ECO:0007669"/>
    <property type="project" value="TreeGrafter"/>
</dbReference>
<dbReference type="Gene3D" id="2.60.200.20">
    <property type="match status" value="1"/>
</dbReference>
<keyword evidence="5 6" id="KW-0539">Nucleus</keyword>
<dbReference type="Proteomes" id="UP000799640">
    <property type="component" value="Unassembled WGS sequence"/>
</dbReference>
<dbReference type="InterPro" id="IPR008984">
    <property type="entry name" value="SMAD_FHA_dom_sf"/>
</dbReference>
<feature type="region of interest" description="Disordered" evidence="7">
    <location>
        <begin position="480"/>
        <end position="537"/>
    </location>
</feature>
<dbReference type="AlphaFoldDB" id="A0A6G1HI60"/>
<evidence type="ECO:0000256" key="4">
    <source>
        <dbReference type="ARBA" id="ARBA00023163"/>
    </source>
</evidence>
<dbReference type="PROSITE" id="PS00658">
    <property type="entry name" value="FORK_HEAD_2"/>
    <property type="match status" value="1"/>
</dbReference>
<dbReference type="SMART" id="SM00339">
    <property type="entry name" value="FH"/>
    <property type="match status" value="1"/>
</dbReference>
<evidence type="ECO:0000259" key="8">
    <source>
        <dbReference type="PROSITE" id="PS50006"/>
    </source>
</evidence>
<reference evidence="10" key="1">
    <citation type="journal article" date="2020" name="Stud. Mycol.">
        <title>101 Dothideomycetes genomes: a test case for predicting lifestyles and emergence of pathogens.</title>
        <authorList>
            <person name="Haridas S."/>
            <person name="Albert R."/>
            <person name="Binder M."/>
            <person name="Bloem J."/>
            <person name="Labutti K."/>
            <person name="Salamov A."/>
            <person name="Andreopoulos B."/>
            <person name="Baker S."/>
            <person name="Barry K."/>
            <person name="Bills G."/>
            <person name="Bluhm B."/>
            <person name="Cannon C."/>
            <person name="Castanera R."/>
            <person name="Culley D."/>
            <person name="Daum C."/>
            <person name="Ezra D."/>
            <person name="Gonzalez J."/>
            <person name="Henrissat B."/>
            <person name="Kuo A."/>
            <person name="Liang C."/>
            <person name="Lipzen A."/>
            <person name="Lutzoni F."/>
            <person name="Magnuson J."/>
            <person name="Mondo S."/>
            <person name="Nolan M."/>
            <person name="Ohm R."/>
            <person name="Pangilinan J."/>
            <person name="Park H.-J."/>
            <person name="Ramirez L."/>
            <person name="Alfaro M."/>
            <person name="Sun H."/>
            <person name="Tritt A."/>
            <person name="Yoshinaga Y."/>
            <person name="Zwiers L.-H."/>
            <person name="Turgeon B."/>
            <person name="Goodwin S."/>
            <person name="Spatafora J."/>
            <person name="Crous P."/>
            <person name="Grigoriev I."/>
        </authorList>
    </citation>
    <scope>NUCLEOTIDE SEQUENCE</scope>
    <source>
        <strain evidence="10">CBS 262.69</strain>
    </source>
</reference>
<evidence type="ECO:0000259" key="9">
    <source>
        <dbReference type="PROSITE" id="PS50039"/>
    </source>
</evidence>
<feature type="compositionally biased region" description="Basic residues" evidence="7">
    <location>
        <begin position="1"/>
        <end position="10"/>
    </location>
</feature>
<dbReference type="Pfam" id="PF00250">
    <property type="entry name" value="Forkhead"/>
    <property type="match status" value="1"/>
</dbReference>
<dbReference type="CDD" id="cd00059">
    <property type="entry name" value="FH_FOX"/>
    <property type="match status" value="1"/>
</dbReference>
<feature type="compositionally biased region" description="Acidic residues" evidence="7">
    <location>
        <begin position="247"/>
        <end position="258"/>
    </location>
</feature>
<evidence type="ECO:0008006" key="12">
    <source>
        <dbReference type="Google" id="ProtNLM"/>
    </source>
</evidence>
<feature type="compositionally biased region" description="Low complexity" evidence="7">
    <location>
        <begin position="692"/>
        <end position="713"/>
    </location>
</feature>
<evidence type="ECO:0000256" key="1">
    <source>
        <dbReference type="ARBA" id="ARBA00004123"/>
    </source>
</evidence>
<feature type="compositionally biased region" description="Polar residues" evidence="7">
    <location>
        <begin position="302"/>
        <end position="311"/>
    </location>
</feature>
<dbReference type="PRINTS" id="PR00053">
    <property type="entry name" value="FORKHEAD"/>
</dbReference>
<name>A0A6G1HI60_9PEZI</name>
<proteinExistence type="predicted"/>
<evidence type="ECO:0000256" key="5">
    <source>
        <dbReference type="ARBA" id="ARBA00023242"/>
    </source>
</evidence>
<evidence type="ECO:0000256" key="2">
    <source>
        <dbReference type="ARBA" id="ARBA00023015"/>
    </source>
</evidence>
<dbReference type="InterPro" id="IPR036390">
    <property type="entry name" value="WH_DNA-bd_sf"/>
</dbReference>
<dbReference type="SMART" id="SM00240">
    <property type="entry name" value="FHA"/>
    <property type="match status" value="1"/>
</dbReference>
<keyword evidence="3 6" id="KW-0238">DNA-binding</keyword>
<accession>A0A6G1HI60</accession>
<dbReference type="Pfam" id="PF00498">
    <property type="entry name" value="FHA"/>
    <property type="match status" value="1"/>
</dbReference>
<evidence type="ECO:0000256" key="3">
    <source>
        <dbReference type="ARBA" id="ARBA00023125"/>
    </source>
</evidence>
<keyword evidence="11" id="KW-1185">Reference proteome</keyword>
<dbReference type="InterPro" id="IPR000253">
    <property type="entry name" value="FHA_dom"/>
</dbReference>
<dbReference type="PROSITE" id="PS50006">
    <property type="entry name" value="FHA_DOMAIN"/>
    <property type="match status" value="1"/>
</dbReference>
<feature type="domain" description="Fork-head" evidence="9">
    <location>
        <begin position="354"/>
        <end position="448"/>
    </location>
</feature>
<dbReference type="CDD" id="cd22701">
    <property type="entry name" value="FHA_FKH1-like"/>
    <property type="match status" value="1"/>
</dbReference>